<proteinExistence type="predicted"/>
<accession>A0A1G9IVB5</accession>
<protein>
    <recommendedName>
        <fullName evidence="4">Small secreted domain</fullName>
    </recommendedName>
</protein>
<dbReference type="Proteomes" id="UP000199202">
    <property type="component" value="Unassembled WGS sequence"/>
</dbReference>
<feature type="chain" id="PRO_5038632400" description="Small secreted domain" evidence="1">
    <location>
        <begin position="28"/>
        <end position="77"/>
    </location>
</feature>
<name>A0A1G9IVB5_9ACTN</name>
<evidence type="ECO:0000313" key="2">
    <source>
        <dbReference type="EMBL" id="SDL29137.1"/>
    </source>
</evidence>
<reference evidence="2 3" key="1">
    <citation type="submission" date="2016-10" db="EMBL/GenBank/DDBJ databases">
        <authorList>
            <person name="de Groot N.N."/>
        </authorList>
    </citation>
    <scope>NUCLEOTIDE SEQUENCE [LARGE SCALE GENOMIC DNA]</scope>
    <source>
        <strain evidence="2 3">CGMCC 4.6533</strain>
    </source>
</reference>
<dbReference type="RefSeq" id="WP_090944094.1">
    <property type="nucleotide sequence ID" value="NZ_FNDJ01000024.1"/>
</dbReference>
<evidence type="ECO:0000256" key="1">
    <source>
        <dbReference type="SAM" id="SignalP"/>
    </source>
</evidence>
<dbReference type="EMBL" id="FNDJ01000024">
    <property type="protein sequence ID" value="SDL29137.1"/>
    <property type="molecule type" value="Genomic_DNA"/>
</dbReference>
<keyword evidence="3" id="KW-1185">Reference proteome</keyword>
<feature type="signal peptide" evidence="1">
    <location>
        <begin position="1"/>
        <end position="27"/>
    </location>
</feature>
<evidence type="ECO:0008006" key="4">
    <source>
        <dbReference type="Google" id="ProtNLM"/>
    </source>
</evidence>
<dbReference type="AlphaFoldDB" id="A0A1G9IVB5"/>
<keyword evidence="1" id="KW-0732">Signal</keyword>
<evidence type="ECO:0000313" key="3">
    <source>
        <dbReference type="Proteomes" id="UP000199202"/>
    </source>
</evidence>
<sequence>MHRTAPALLGTLAAATLLLGTAPAAHAVIDPAKIQLLESIQKVDPVMMATCATGGVASPASAVAVPPEVPLVGCVAV</sequence>
<gene>
    <name evidence="2" type="ORF">SAMN05421869_12463</name>
</gene>
<organism evidence="2 3">
    <name type="scientific">Nonomuraea jiangxiensis</name>
    <dbReference type="NCBI Taxonomy" id="633440"/>
    <lineage>
        <taxon>Bacteria</taxon>
        <taxon>Bacillati</taxon>
        <taxon>Actinomycetota</taxon>
        <taxon>Actinomycetes</taxon>
        <taxon>Streptosporangiales</taxon>
        <taxon>Streptosporangiaceae</taxon>
        <taxon>Nonomuraea</taxon>
    </lineage>
</organism>